<organism evidence="2 3">
    <name type="scientific">Agrocybe pediades</name>
    <dbReference type="NCBI Taxonomy" id="84607"/>
    <lineage>
        <taxon>Eukaryota</taxon>
        <taxon>Fungi</taxon>
        <taxon>Dikarya</taxon>
        <taxon>Basidiomycota</taxon>
        <taxon>Agaricomycotina</taxon>
        <taxon>Agaricomycetes</taxon>
        <taxon>Agaricomycetidae</taxon>
        <taxon>Agaricales</taxon>
        <taxon>Agaricineae</taxon>
        <taxon>Strophariaceae</taxon>
        <taxon>Agrocybe</taxon>
    </lineage>
</organism>
<dbReference type="AlphaFoldDB" id="A0A8H4R2R7"/>
<evidence type="ECO:0000313" key="2">
    <source>
        <dbReference type="EMBL" id="KAF4622354.1"/>
    </source>
</evidence>
<dbReference type="Pfam" id="PF14200">
    <property type="entry name" value="RicinB_lectin_2"/>
    <property type="match status" value="1"/>
</dbReference>
<accession>A0A8H4R2R7</accession>
<dbReference type="InterPro" id="IPR035992">
    <property type="entry name" value="Ricin_B-like_lectins"/>
</dbReference>
<evidence type="ECO:0000259" key="1">
    <source>
        <dbReference type="Pfam" id="PF14200"/>
    </source>
</evidence>
<dbReference type="Proteomes" id="UP000521872">
    <property type="component" value="Unassembled WGS sequence"/>
</dbReference>
<dbReference type="EMBL" id="JAACJL010000002">
    <property type="protein sequence ID" value="KAF4622354.1"/>
    <property type="molecule type" value="Genomic_DNA"/>
</dbReference>
<name>A0A8H4R2R7_9AGAR</name>
<comment type="caution">
    <text evidence="2">The sequence shown here is derived from an EMBL/GenBank/DDBJ whole genome shotgun (WGS) entry which is preliminary data.</text>
</comment>
<gene>
    <name evidence="2" type="ORF">D9613_009517</name>
</gene>
<dbReference type="Gene3D" id="2.80.10.50">
    <property type="match status" value="1"/>
</dbReference>
<feature type="domain" description="Ricin B lectin" evidence="1">
    <location>
        <begin position="54"/>
        <end position="145"/>
    </location>
</feature>
<dbReference type="CDD" id="cd23422">
    <property type="entry name" value="beta-trefoil_Ricin_MPL_CNL"/>
    <property type="match status" value="1"/>
</dbReference>
<dbReference type="InterPro" id="IPR000772">
    <property type="entry name" value="Ricin_B_lectin"/>
</dbReference>
<sequence>MAFNITSGSRYYIINTLSQTALDLSGNDKQSASRLTTPSPYTTVIGYNVHHGENQQWEVTYFEGQEGEIPGWHIKSVSSGKYLRFTGEAVDGAAVVATEEPFVWHLWPDNLNIKAGRICVPSTALNVDLSDNAKPAPSGSPVVVWGRWDGKNQVWEFNKV</sequence>
<dbReference type="SUPFAM" id="SSF50370">
    <property type="entry name" value="Ricin B-like lectins"/>
    <property type="match status" value="1"/>
</dbReference>
<protein>
    <recommendedName>
        <fullName evidence="1">Ricin B lectin domain-containing protein</fullName>
    </recommendedName>
</protein>
<proteinExistence type="predicted"/>
<reference evidence="2 3" key="1">
    <citation type="submission" date="2019-12" db="EMBL/GenBank/DDBJ databases">
        <authorList>
            <person name="Floudas D."/>
            <person name="Bentzer J."/>
            <person name="Ahren D."/>
            <person name="Johansson T."/>
            <person name="Persson P."/>
            <person name="Tunlid A."/>
        </authorList>
    </citation>
    <scope>NUCLEOTIDE SEQUENCE [LARGE SCALE GENOMIC DNA]</scope>
    <source>
        <strain evidence="2 3">CBS 102.39</strain>
    </source>
</reference>
<evidence type="ECO:0000313" key="3">
    <source>
        <dbReference type="Proteomes" id="UP000521872"/>
    </source>
</evidence>
<keyword evidence="3" id="KW-1185">Reference proteome</keyword>